<dbReference type="EMBL" id="CM046393">
    <property type="protein sequence ID" value="KAI8550721.1"/>
    <property type="molecule type" value="Genomic_DNA"/>
</dbReference>
<gene>
    <name evidence="1" type="ORF">RHMOL_Rhmol06G0129600</name>
</gene>
<comment type="caution">
    <text evidence="1">The sequence shown here is derived from an EMBL/GenBank/DDBJ whole genome shotgun (WGS) entry which is preliminary data.</text>
</comment>
<proteinExistence type="predicted"/>
<protein>
    <submittedName>
        <fullName evidence="1">Uncharacterized protein</fullName>
    </submittedName>
</protein>
<dbReference type="Proteomes" id="UP001062846">
    <property type="component" value="Chromosome 6"/>
</dbReference>
<keyword evidence="2" id="KW-1185">Reference proteome</keyword>
<organism evidence="1 2">
    <name type="scientific">Rhododendron molle</name>
    <name type="common">Chinese azalea</name>
    <name type="synonym">Azalea mollis</name>
    <dbReference type="NCBI Taxonomy" id="49168"/>
    <lineage>
        <taxon>Eukaryota</taxon>
        <taxon>Viridiplantae</taxon>
        <taxon>Streptophyta</taxon>
        <taxon>Embryophyta</taxon>
        <taxon>Tracheophyta</taxon>
        <taxon>Spermatophyta</taxon>
        <taxon>Magnoliopsida</taxon>
        <taxon>eudicotyledons</taxon>
        <taxon>Gunneridae</taxon>
        <taxon>Pentapetalae</taxon>
        <taxon>asterids</taxon>
        <taxon>Ericales</taxon>
        <taxon>Ericaceae</taxon>
        <taxon>Ericoideae</taxon>
        <taxon>Rhodoreae</taxon>
        <taxon>Rhododendron</taxon>
    </lineage>
</organism>
<accession>A0ACC0NBV7</accession>
<reference evidence="1" key="1">
    <citation type="submission" date="2022-02" db="EMBL/GenBank/DDBJ databases">
        <title>Plant Genome Project.</title>
        <authorList>
            <person name="Zhang R.-G."/>
        </authorList>
    </citation>
    <scope>NUCLEOTIDE SEQUENCE</scope>
    <source>
        <strain evidence="1">AT1</strain>
    </source>
</reference>
<name>A0ACC0NBV7_RHOML</name>
<sequence length="117" mass="13426">MEKGEEVRNKHVIFRDYIEGYPKESDLVIRTENTIHLEEIVKFSHEEAKLQTNIAIQPLGCSTIVRTDLEVRKETLNLLRWYATSPATPAQPLSHFIAKQGPKRVKRGSGEEPLFVL</sequence>
<evidence type="ECO:0000313" key="2">
    <source>
        <dbReference type="Proteomes" id="UP001062846"/>
    </source>
</evidence>
<evidence type="ECO:0000313" key="1">
    <source>
        <dbReference type="EMBL" id="KAI8550721.1"/>
    </source>
</evidence>